<keyword evidence="7" id="KW-0460">Magnesium</keyword>
<evidence type="ECO:0000256" key="5">
    <source>
        <dbReference type="ARBA" id="ARBA00022741"/>
    </source>
</evidence>
<dbReference type="PANTHER" id="PTHR43334:SF1">
    <property type="entry name" value="3-HYDROXYPROPIONATE--COA LIGASE [ADP-FORMING]"/>
    <property type="match status" value="1"/>
</dbReference>
<comment type="cofactor">
    <cofactor evidence="2">
        <name>Mg(2+)</name>
        <dbReference type="ChEBI" id="CHEBI:18420"/>
    </cofactor>
</comment>
<evidence type="ECO:0000256" key="2">
    <source>
        <dbReference type="ARBA" id="ARBA00001946"/>
    </source>
</evidence>
<dbReference type="FunFam" id="3.30.1490.20:FF:000020">
    <property type="entry name" value="Protein lysine acetyltransferase"/>
    <property type="match status" value="1"/>
</dbReference>
<dbReference type="SUPFAM" id="SSF55729">
    <property type="entry name" value="Acyl-CoA N-acyltransferases (Nat)"/>
    <property type="match status" value="1"/>
</dbReference>
<dbReference type="InterPro" id="IPR016181">
    <property type="entry name" value="Acyl_CoA_acyltransferase"/>
</dbReference>
<dbReference type="Pfam" id="PF00583">
    <property type="entry name" value="Acetyltransf_1"/>
    <property type="match status" value="1"/>
</dbReference>
<dbReference type="Proteomes" id="UP000236248">
    <property type="component" value="Chromosome NCAV"/>
</dbReference>
<feature type="domain" description="N-acetyltransferase" evidence="12">
    <location>
        <begin position="757"/>
        <end position="916"/>
    </location>
</feature>
<dbReference type="Pfam" id="PF13549">
    <property type="entry name" value="ATP-grasp_5"/>
    <property type="match status" value="1"/>
</dbReference>
<dbReference type="InterPro" id="IPR032875">
    <property type="entry name" value="Succ_CoA_lig_flav_dom"/>
</dbReference>
<dbReference type="GO" id="GO:0016747">
    <property type="term" value="F:acyltransferase activity, transferring groups other than amino-acyl groups"/>
    <property type="evidence" value="ECO:0007669"/>
    <property type="project" value="InterPro"/>
</dbReference>
<dbReference type="InterPro" id="IPR013815">
    <property type="entry name" value="ATP_grasp_subdomain_1"/>
</dbReference>
<evidence type="ECO:0000259" key="12">
    <source>
        <dbReference type="PROSITE" id="PS51186"/>
    </source>
</evidence>
<dbReference type="Gene3D" id="3.30.470.20">
    <property type="entry name" value="ATP-grasp fold, B domain"/>
    <property type="match status" value="1"/>
</dbReference>
<evidence type="ECO:0000313" key="14">
    <source>
        <dbReference type="Proteomes" id="UP000236248"/>
    </source>
</evidence>
<dbReference type="InterPro" id="IPR003781">
    <property type="entry name" value="CoA-bd"/>
</dbReference>
<dbReference type="Pfam" id="PF19045">
    <property type="entry name" value="Ligase_CoA_2"/>
    <property type="match status" value="1"/>
</dbReference>
<protein>
    <submittedName>
        <fullName evidence="13">Acetyl CoA synthetase subunit alpha</fullName>
    </submittedName>
</protein>
<dbReference type="Gene3D" id="3.30.1490.20">
    <property type="entry name" value="ATP-grasp fold, A domain"/>
    <property type="match status" value="1"/>
</dbReference>
<feature type="compositionally biased region" description="Low complexity" evidence="10">
    <location>
        <begin position="401"/>
        <end position="420"/>
    </location>
</feature>
<evidence type="ECO:0000256" key="7">
    <source>
        <dbReference type="ARBA" id="ARBA00022842"/>
    </source>
</evidence>
<reference evidence="14" key="1">
    <citation type="submission" date="2018-01" db="EMBL/GenBank/DDBJ databases">
        <authorList>
            <person name="Kerou L M."/>
        </authorList>
    </citation>
    <scope>NUCLEOTIDE SEQUENCE [LARGE SCALE GENOMIC DNA]</scope>
    <source>
        <strain evidence="14">SCU2</strain>
    </source>
</reference>
<comment type="cofactor">
    <cofactor evidence="1">
        <name>Mn(2+)</name>
        <dbReference type="ChEBI" id="CHEBI:29035"/>
    </cofactor>
</comment>
<dbReference type="KEGG" id="ncv:NCAV_0514"/>
<dbReference type="Pfam" id="PF13380">
    <property type="entry name" value="CoA_binding_2"/>
    <property type="match status" value="1"/>
</dbReference>
<dbReference type="Gene3D" id="3.40.50.720">
    <property type="entry name" value="NAD(P)-binding Rossmann-like Domain"/>
    <property type="match status" value="1"/>
</dbReference>
<accession>A0A2K5AQ19</accession>
<dbReference type="RefSeq" id="WP_103287481.1">
    <property type="nucleotide sequence ID" value="NZ_LT981265.1"/>
</dbReference>
<feature type="domain" description="ATP-grasp" evidence="11">
    <location>
        <begin position="507"/>
        <end position="543"/>
    </location>
</feature>
<keyword evidence="6 9" id="KW-0067">ATP-binding</keyword>
<keyword evidence="8" id="KW-0464">Manganese</keyword>
<organism evidence="13 14">
    <name type="scientific">Candidatus Nitrosocaldus cavascurensis</name>
    <dbReference type="NCBI Taxonomy" id="2058097"/>
    <lineage>
        <taxon>Archaea</taxon>
        <taxon>Nitrososphaerota</taxon>
        <taxon>Nitrososphaeria</taxon>
        <taxon>Candidatus Nitrosocaldales</taxon>
        <taxon>Candidatus Nitrosocaldaceae</taxon>
        <taxon>Candidatus Nitrosocaldus</taxon>
    </lineage>
</organism>
<dbReference type="InterPro" id="IPR000182">
    <property type="entry name" value="GNAT_dom"/>
</dbReference>
<evidence type="ECO:0000256" key="1">
    <source>
        <dbReference type="ARBA" id="ARBA00001936"/>
    </source>
</evidence>
<dbReference type="EMBL" id="LT981265">
    <property type="protein sequence ID" value="SPC33707.1"/>
    <property type="molecule type" value="Genomic_DNA"/>
</dbReference>
<dbReference type="Pfam" id="PF13607">
    <property type="entry name" value="Succ_CoA_lig"/>
    <property type="match status" value="1"/>
</dbReference>
<dbReference type="PROSITE" id="PS50975">
    <property type="entry name" value="ATP_GRASP"/>
    <property type="match status" value="1"/>
</dbReference>
<dbReference type="InterPro" id="IPR043938">
    <property type="entry name" value="Ligase_CoA_dom"/>
</dbReference>
<dbReference type="GO" id="GO:0043758">
    <property type="term" value="F:acetate-CoA ligase (ADP-forming) activity"/>
    <property type="evidence" value="ECO:0007669"/>
    <property type="project" value="InterPro"/>
</dbReference>
<keyword evidence="5 9" id="KW-0547">Nucleotide-binding</keyword>
<evidence type="ECO:0000256" key="6">
    <source>
        <dbReference type="ARBA" id="ARBA00022840"/>
    </source>
</evidence>
<keyword evidence="14" id="KW-1185">Reference proteome</keyword>
<dbReference type="SUPFAM" id="SSF56059">
    <property type="entry name" value="Glutathione synthetase ATP-binding domain-like"/>
    <property type="match status" value="1"/>
</dbReference>
<evidence type="ECO:0000256" key="10">
    <source>
        <dbReference type="SAM" id="MobiDB-lite"/>
    </source>
</evidence>
<dbReference type="GO" id="GO:0005524">
    <property type="term" value="F:ATP binding"/>
    <property type="evidence" value="ECO:0007669"/>
    <property type="project" value="UniProtKB-UniRule"/>
</dbReference>
<feature type="region of interest" description="Disordered" evidence="10">
    <location>
        <begin position="400"/>
        <end position="420"/>
    </location>
</feature>
<dbReference type="Gene3D" id="3.40.50.261">
    <property type="entry name" value="Succinyl-CoA synthetase domains"/>
    <property type="match status" value="2"/>
</dbReference>
<keyword evidence="4" id="KW-0479">Metal-binding</keyword>
<evidence type="ECO:0000259" key="11">
    <source>
        <dbReference type="PROSITE" id="PS50975"/>
    </source>
</evidence>
<evidence type="ECO:0000256" key="3">
    <source>
        <dbReference type="ARBA" id="ARBA00022598"/>
    </source>
</evidence>
<dbReference type="AlphaFoldDB" id="A0A2K5AQ19"/>
<evidence type="ECO:0000256" key="4">
    <source>
        <dbReference type="ARBA" id="ARBA00022723"/>
    </source>
</evidence>
<dbReference type="GeneID" id="41594606"/>
<dbReference type="SUPFAM" id="SSF52210">
    <property type="entry name" value="Succinyl-CoA synthetase domains"/>
    <property type="match status" value="2"/>
</dbReference>
<dbReference type="PANTHER" id="PTHR43334">
    <property type="entry name" value="ACETATE--COA LIGASE [ADP-FORMING]"/>
    <property type="match status" value="1"/>
</dbReference>
<name>A0A2K5AQ19_9ARCH</name>
<dbReference type="InterPro" id="IPR036291">
    <property type="entry name" value="NAD(P)-bd_dom_sf"/>
</dbReference>
<gene>
    <name evidence="13" type="ORF">NCAV_0514</name>
</gene>
<dbReference type="InterPro" id="IPR016102">
    <property type="entry name" value="Succinyl-CoA_synth-like"/>
</dbReference>
<keyword evidence="3" id="KW-0436">Ligase</keyword>
<dbReference type="SUPFAM" id="SSF51735">
    <property type="entry name" value="NAD(P)-binding Rossmann-fold domains"/>
    <property type="match status" value="1"/>
</dbReference>
<evidence type="ECO:0000256" key="9">
    <source>
        <dbReference type="PROSITE-ProRule" id="PRU00409"/>
    </source>
</evidence>
<dbReference type="PROSITE" id="PS51186">
    <property type="entry name" value="GNAT"/>
    <property type="match status" value="1"/>
</dbReference>
<dbReference type="InterPro" id="IPR011761">
    <property type="entry name" value="ATP-grasp"/>
</dbReference>
<evidence type="ECO:0000313" key="13">
    <source>
        <dbReference type="EMBL" id="SPC33707.1"/>
    </source>
</evidence>
<dbReference type="Gene3D" id="3.40.630.30">
    <property type="match status" value="1"/>
</dbReference>
<proteinExistence type="predicted"/>
<sequence length="916" mass="101554">MVSDLSAFFSPRSIAVIGASDEEGTVGWRLMKNLMEYKGNVYPVNIRKDEVLGVKAYRSVEDIPESVDLAVIATPAPTVPGIVEQCGRAGVKNLIIISAGFREVGEEGRALEAKIIEARDRYALNIIGPNCLGIIRPSSNLNATFLSRTPKPGNVAFISQSGALGSAIVDWAVNENIGFSAFISVGSMLDVDFGDLIEYLGKDPETKSILLYIEGISDAKRFMSAARHFSRTKPIIVVKAGKFAESARAVQSHTGSLAGEDVVYDAAFKRAGVIRVDEISELFNCAEALAKQPLPNGPRLAIITNAGGPAIMATDALIASGGRLAELDPNTIEELNRVLPKHWSKGNPIDLIGDADASRYRRALELCLKDSNVDGILVVYTPTMIDSVEIARTVVDVCKDSTNSSSNSNSSSDNSRYGSSSKPVLTSFMFQHEANRILNENGIPTYDTPEQAVKTFIHMYQYKHRLEMLYQTPEALIDFMPPKRPLLTMINNAIAEKRRILDEVESKEFISYYNIPVVRTLIARSEDEAVALASSIGYPVVLKIYSKDITHKSDVGGVMLNLNDEHEVREAYNRMMQNVRAKMPDARIDGVTVQPMVKMKGVEVILGARYDPIFGPVILFGMGGVGVELFKDFAVGLPPLNQVLARMLMEETRVHRLLKGYRDIPAADMRALEQLLVSFSQMLIDFPEIEEVDINPLLVHGKNIIALDARIVVDEARASARAKAKAGKDHDPYRHLIISPYPKRYERLWTLKDGRIVLLRPIKPEDEPLWLDMFRHLSQESVYQRFFTVIKDTPHEQIVRYCNIDYAREMSIVAELSEGSMRRIIGVASLVIDGRRSRDGYREGEIAVIVADPWQGLGLGTKLVDYILEIAEDMNVKVVNAVMLANNARIIDLMKRMGFRLEALDEDTLVGRLELG</sequence>
<dbReference type="GO" id="GO:0046872">
    <property type="term" value="F:metal ion binding"/>
    <property type="evidence" value="ECO:0007669"/>
    <property type="project" value="UniProtKB-KW"/>
</dbReference>
<dbReference type="CDD" id="cd04301">
    <property type="entry name" value="NAT_SF"/>
    <property type="match status" value="1"/>
</dbReference>
<dbReference type="SMART" id="SM00881">
    <property type="entry name" value="CoA_binding"/>
    <property type="match status" value="1"/>
</dbReference>
<evidence type="ECO:0000256" key="8">
    <source>
        <dbReference type="ARBA" id="ARBA00023211"/>
    </source>
</evidence>
<dbReference type="InterPro" id="IPR051538">
    <property type="entry name" value="Acyl-CoA_Synth/Transferase"/>
</dbReference>